<evidence type="ECO:0000313" key="2">
    <source>
        <dbReference type="Proteomes" id="UP000693738"/>
    </source>
</evidence>
<protein>
    <submittedName>
        <fullName evidence="1">Uncharacterized protein</fullName>
    </submittedName>
</protein>
<evidence type="ECO:0000313" key="1">
    <source>
        <dbReference type="EMBL" id="CAG7559734.1"/>
    </source>
</evidence>
<dbReference type="AlphaFoldDB" id="A0A8J2NIV2"/>
<dbReference type="Proteomes" id="UP000693738">
    <property type="component" value="Unassembled WGS sequence"/>
</dbReference>
<dbReference type="EMBL" id="CAJSTJ010000130">
    <property type="protein sequence ID" value="CAG7559734.1"/>
    <property type="molecule type" value="Genomic_DNA"/>
</dbReference>
<proteinExistence type="predicted"/>
<sequence>MSSLPHRFTITVDGKHIAKPEQKNEEMFQAESGNEPAVFEIKDDRLVCGEWTLGRWVVENKSYLAKPVMWRKNEEASQELQPVEVKVGATGPEITFGNSPGMAIDQGGKLVAPHQQDECQTVEIRAED</sequence>
<reference evidence="1" key="1">
    <citation type="submission" date="2021-05" db="EMBL/GenBank/DDBJ databases">
        <authorList>
            <person name="Khan N."/>
        </authorList>
    </citation>
    <scope>NUCLEOTIDE SEQUENCE</scope>
</reference>
<organism evidence="1 2">
    <name type="scientific">Fusarium equiseti</name>
    <name type="common">Fusarium scirpi</name>
    <dbReference type="NCBI Taxonomy" id="61235"/>
    <lineage>
        <taxon>Eukaryota</taxon>
        <taxon>Fungi</taxon>
        <taxon>Dikarya</taxon>
        <taxon>Ascomycota</taxon>
        <taxon>Pezizomycotina</taxon>
        <taxon>Sordariomycetes</taxon>
        <taxon>Hypocreomycetidae</taxon>
        <taxon>Hypocreales</taxon>
        <taxon>Nectriaceae</taxon>
        <taxon>Fusarium</taxon>
        <taxon>Fusarium incarnatum-equiseti species complex</taxon>
    </lineage>
</organism>
<name>A0A8J2NIV2_FUSEQ</name>
<gene>
    <name evidence="1" type="ORF">FEQUK3_LOCUS5449</name>
</gene>
<accession>A0A8J2NIV2</accession>
<comment type="caution">
    <text evidence="1">The sequence shown here is derived from an EMBL/GenBank/DDBJ whole genome shotgun (WGS) entry which is preliminary data.</text>
</comment>